<dbReference type="Gene3D" id="3.90.1150.10">
    <property type="entry name" value="Aspartate Aminotransferase, domain 1"/>
    <property type="match status" value="1"/>
</dbReference>
<protein>
    <recommendedName>
        <fullName evidence="3">Short-chain dehydrogenase/reductase SDR</fullName>
    </recommendedName>
</protein>
<dbReference type="SUPFAM" id="SSF51735">
    <property type="entry name" value="NAD(P)-binding Rossmann-fold domains"/>
    <property type="match status" value="1"/>
</dbReference>
<dbReference type="InterPro" id="IPR036291">
    <property type="entry name" value="NAD(P)-bd_dom_sf"/>
</dbReference>
<evidence type="ECO:0000313" key="2">
    <source>
        <dbReference type="EMBL" id="SVD10505.1"/>
    </source>
</evidence>
<dbReference type="SUPFAM" id="SSF53383">
    <property type="entry name" value="PLP-dependent transferases"/>
    <property type="match status" value="1"/>
</dbReference>
<dbReference type="GO" id="GO:0030170">
    <property type="term" value="F:pyridoxal phosphate binding"/>
    <property type="evidence" value="ECO:0007669"/>
    <property type="project" value="TreeGrafter"/>
</dbReference>
<dbReference type="PANTHER" id="PTHR30244:SF36">
    <property type="entry name" value="3-OXO-GLUCOSE-6-PHOSPHATE:GLUTAMATE AMINOTRANSFERASE"/>
    <property type="match status" value="1"/>
</dbReference>
<dbReference type="EMBL" id="UINC01129839">
    <property type="protein sequence ID" value="SVD10505.1"/>
    <property type="molecule type" value="Genomic_DNA"/>
</dbReference>
<name>A0A382SM04_9ZZZZ</name>
<keyword evidence="1" id="KW-0663">Pyridoxal phosphate</keyword>
<dbReference type="Gene3D" id="3.40.50.720">
    <property type="entry name" value="NAD(P)-binding Rossmann-like Domain"/>
    <property type="match status" value="1"/>
</dbReference>
<evidence type="ECO:0008006" key="3">
    <source>
        <dbReference type="Google" id="ProtNLM"/>
    </source>
</evidence>
<reference evidence="2" key="1">
    <citation type="submission" date="2018-05" db="EMBL/GenBank/DDBJ databases">
        <authorList>
            <person name="Lanie J.A."/>
            <person name="Ng W.-L."/>
            <person name="Kazmierczak K.M."/>
            <person name="Andrzejewski T.M."/>
            <person name="Davidsen T.M."/>
            <person name="Wayne K.J."/>
            <person name="Tettelin H."/>
            <person name="Glass J.I."/>
            <person name="Rusch D."/>
            <person name="Podicherti R."/>
            <person name="Tsui H.-C.T."/>
            <person name="Winkler M.E."/>
        </authorList>
    </citation>
    <scope>NUCLEOTIDE SEQUENCE</scope>
</reference>
<dbReference type="GO" id="GO:0000271">
    <property type="term" value="P:polysaccharide biosynthetic process"/>
    <property type="evidence" value="ECO:0007669"/>
    <property type="project" value="TreeGrafter"/>
</dbReference>
<dbReference type="InterPro" id="IPR015422">
    <property type="entry name" value="PyrdxlP-dep_Trfase_small"/>
</dbReference>
<accession>A0A382SM04</accession>
<dbReference type="PANTHER" id="PTHR30244">
    <property type="entry name" value="TRANSAMINASE"/>
    <property type="match status" value="1"/>
</dbReference>
<dbReference type="AlphaFoldDB" id="A0A382SM04"/>
<dbReference type="InterPro" id="IPR015424">
    <property type="entry name" value="PyrdxlP-dep_Trfase"/>
</dbReference>
<organism evidence="2">
    <name type="scientific">marine metagenome</name>
    <dbReference type="NCBI Taxonomy" id="408172"/>
    <lineage>
        <taxon>unclassified sequences</taxon>
        <taxon>metagenomes</taxon>
        <taxon>ecological metagenomes</taxon>
    </lineage>
</organism>
<sequence>MTMLFVTFSLMLFTNTPASRDMPGDTQQPEPSATVLITGSNRGIGFEFARQYAQKGWVVLARLSAKNSNYGPERLGYNSRLDAMQAALLRVKLKHIDTWNKNRNDKAQLYSQLLRDSQVRTPGTHENVYAVYHLYVVRNDKRDQLQTYLKSNGIETI</sequence>
<gene>
    <name evidence="2" type="ORF">METZ01_LOCUS363359</name>
</gene>
<dbReference type="Pfam" id="PF01041">
    <property type="entry name" value="DegT_DnrJ_EryC1"/>
    <property type="match status" value="1"/>
</dbReference>
<evidence type="ECO:0000256" key="1">
    <source>
        <dbReference type="ARBA" id="ARBA00022898"/>
    </source>
</evidence>
<proteinExistence type="predicted"/>
<dbReference type="GO" id="GO:0008483">
    <property type="term" value="F:transaminase activity"/>
    <property type="evidence" value="ECO:0007669"/>
    <property type="project" value="TreeGrafter"/>
</dbReference>
<dbReference type="InterPro" id="IPR000653">
    <property type="entry name" value="DegT/StrS_aminotransferase"/>
</dbReference>
<feature type="non-terminal residue" evidence="2">
    <location>
        <position position="157"/>
    </location>
</feature>